<name>A0A852TZF3_9ACTN</name>
<protein>
    <recommendedName>
        <fullName evidence="4">Lipoprotein</fullName>
    </recommendedName>
</protein>
<feature type="signal peptide" evidence="1">
    <location>
        <begin position="1"/>
        <end position="22"/>
    </location>
</feature>
<dbReference type="PROSITE" id="PS51318">
    <property type="entry name" value="TAT"/>
    <property type="match status" value="1"/>
</dbReference>
<reference evidence="2 3" key="1">
    <citation type="submission" date="2020-07" db="EMBL/GenBank/DDBJ databases">
        <title>Sequencing the genomes of 1000 actinobacteria strains.</title>
        <authorList>
            <person name="Klenk H.-P."/>
        </authorList>
    </citation>
    <scope>NUCLEOTIDE SEQUENCE [LARGE SCALE GENOMIC DNA]</scope>
    <source>
        <strain evidence="2 3">CXB654</strain>
    </source>
</reference>
<dbReference type="Proteomes" id="UP000589036">
    <property type="component" value="Unassembled WGS sequence"/>
</dbReference>
<evidence type="ECO:0000313" key="3">
    <source>
        <dbReference type="Proteomes" id="UP000589036"/>
    </source>
</evidence>
<dbReference type="PROSITE" id="PS51257">
    <property type="entry name" value="PROKAR_LIPOPROTEIN"/>
    <property type="match status" value="1"/>
</dbReference>
<comment type="caution">
    <text evidence="2">The sequence shown here is derived from an EMBL/GenBank/DDBJ whole genome shotgun (WGS) entry which is preliminary data.</text>
</comment>
<keyword evidence="3" id="KW-1185">Reference proteome</keyword>
<dbReference type="RefSeq" id="WP_179644892.1">
    <property type="nucleotide sequence ID" value="NZ_BAAAYY010000031.1"/>
</dbReference>
<gene>
    <name evidence="2" type="ORF">HDA32_004301</name>
</gene>
<feature type="chain" id="PRO_5032411649" description="Lipoprotein" evidence="1">
    <location>
        <begin position="23"/>
        <end position="188"/>
    </location>
</feature>
<dbReference type="InterPro" id="IPR006311">
    <property type="entry name" value="TAT_signal"/>
</dbReference>
<evidence type="ECO:0000256" key="1">
    <source>
        <dbReference type="SAM" id="SignalP"/>
    </source>
</evidence>
<proteinExistence type="predicted"/>
<evidence type="ECO:0008006" key="4">
    <source>
        <dbReference type="Google" id="ProtNLM"/>
    </source>
</evidence>
<organism evidence="2 3">
    <name type="scientific">Spinactinospora alkalitolerans</name>
    <dbReference type="NCBI Taxonomy" id="687207"/>
    <lineage>
        <taxon>Bacteria</taxon>
        <taxon>Bacillati</taxon>
        <taxon>Actinomycetota</taxon>
        <taxon>Actinomycetes</taxon>
        <taxon>Streptosporangiales</taxon>
        <taxon>Nocardiopsidaceae</taxon>
        <taxon>Spinactinospora</taxon>
    </lineage>
</organism>
<accession>A0A852TZF3</accession>
<evidence type="ECO:0000313" key="2">
    <source>
        <dbReference type="EMBL" id="NYE49181.1"/>
    </source>
</evidence>
<keyword evidence="1" id="KW-0732">Signal</keyword>
<dbReference type="EMBL" id="JACCCC010000001">
    <property type="protein sequence ID" value="NYE49181.1"/>
    <property type="molecule type" value="Genomic_DNA"/>
</dbReference>
<sequence length="188" mass="18709">MTGRRSLLALGAALGAALVALAALAGCAPAPDPIAPGHPVVLRLPSGWEAAPVPGSGDPAAGGAGADPVVYAARPADDGGAAGLTVSALPGRVSTIESGVSVAEAGRELLRPDYRGEPPVELEVPGADEARRVDYAYTCADSGGSCAGTAFVMLRDRDLYIVRVSRREGGGTAPGVADDLQETLALAQ</sequence>
<dbReference type="AlphaFoldDB" id="A0A852TZF3"/>